<name>A0A8X8XLA8_SALSN</name>
<accession>A0A8X8XLA8</accession>
<dbReference type="InterPro" id="IPR036038">
    <property type="entry name" value="Aminotransferase-like"/>
</dbReference>
<dbReference type="Proteomes" id="UP000298416">
    <property type="component" value="Unassembled WGS sequence"/>
</dbReference>
<reference evidence="1" key="1">
    <citation type="submission" date="2018-01" db="EMBL/GenBank/DDBJ databases">
        <authorList>
            <person name="Mao J.F."/>
        </authorList>
    </citation>
    <scope>NUCLEOTIDE SEQUENCE</scope>
    <source>
        <strain evidence="1">Huo1</strain>
        <tissue evidence="1">Leaf</tissue>
    </source>
</reference>
<evidence type="ECO:0000313" key="2">
    <source>
        <dbReference type="Proteomes" id="UP000298416"/>
    </source>
</evidence>
<organism evidence="1">
    <name type="scientific">Salvia splendens</name>
    <name type="common">Scarlet sage</name>
    <dbReference type="NCBI Taxonomy" id="180675"/>
    <lineage>
        <taxon>Eukaryota</taxon>
        <taxon>Viridiplantae</taxon>
        <taxon>Streptophyta</taxon>
        <taxon>Embryophyta</taxon>
        <taxon>Tracheophyta</taxon>
        <taxon>Spermatophyta</taxon>
        <taxon>Magnoliopsida</taxon>
        <taxon>eudicotyledons</taxon>
        <taxon>Gunneridae</taxon>
        <taxon>Pentapetalae</taxon>
        <taxon>asterids</taxon>
        <taxon>lamiids</taxon>
        <taxon>Lamiales</taxon>
        <taxon>Lamiaceae</taxon>
        <taxon>Nepetoideae</taxon>
        <taxon>Mentheae</taxon>
        <taxon>Salviinae</taxon>
        <taxon>Salvia</taxon>
        <taxon>Salvia subgen. Calosphace</taxon>
        <taxon>core Calosphace</taxon>
    </lineage>
</organism>
<dbReference type="PANTHER" id="PTHR47703:SF2">
    <property type="entry name" value="D-AMINOACID AMINOTRANSFERASE-LIKE PLP-DEPENDENT ENZYMES SUPERFAMILY PROTEIN"/>
    <property type="match status" value="1"/>
</dbReference>
<evidence type="ECO:0008006" key="3">
    <source>
        <dbReference type="Google" id="ProtNLM"/>
    </source>
</evidence>
<sequence>MTHAHRFLCKNGVVSPAADIPPVAAFLEAQPGAYTTTRTHSNVSQVLFWERHLSRISNSFKLLLREKPNLLLQNPINDSTRFWKLSTRSAMWESVIRSLVHDSMKKVMPLALEGRNLGEELAITVLLSGNGRNLDLCGGTFDEGRISEVLDVYLHVGGYIPTAFGSRESANRLAVVGRGRDFANAKYADWVRFMILLQLDLLDLEFLTFGSRDHLAVVRRVFLNRLRKSLERLRPPSVTELLLSNDGERILEGCLTNFFVISLKEKDEDVSHAEQSELQSWSGIEVQTAPLTDGVLPGVVRQVIRDICLSNGIPFREVSPSWSKRDLWLEVFVTSKSVIMSAALLCCSSLDVKLASVQVEFVLVGFRLDGLRIIQPVETIQAPCAWESVESSSWKDIQWVEKRFQNGPGMITSMLQKEILEKASVESYPVALF</sequence>
<dbReference type="GO" id="GO:0003824">
    <property type="term" value="F:catalytic activity"/>
    <property type="evidence" value="ECO:0007669"/>
    <property type="project" value="InterPro"/>
</dbReference>
<dbReference type="Gene3D" id="3.20.10.10">
    <property type="entry name" value="D-amino Acid Aminotransferase, subunit A, domain 2"/>
    <property type="match status" value="1"/>
</dbReference>
<protein>
    <recommendedName>
        <fullName evidence="3">4-amino-4-deoxychorismate lyase</fullName>
    </recommendedName>
</protein>
<comment type="caution">
    <text evidence="1">The sequence shown here is derived from an EMBL/GenBank/DDBJ whole genome shotgun (WGS) entry which is preliminary data.</text>
</comment>
<dbReference type="AlphaFoldDB" id="A0A8X8XLA8"/>
<evidence type="ECO:0000313" key="1">
    <source>
        <dbReference type="EMBL" id="KAG6416151.1"/>
    </source>
</evidence>
<keyword evidence="2" id="KW-1185">Reference proteome</keyword>
<dbReference type="SUPFAM" id="SSF56752">
    <property type="entry name" value="D-aminoacid aminotransferase-like PLP-dependent enzymes"/>
    <property type="match status" value="1"/>
</dbReference>
<gene>
    <name evidence="1" type="ORF">SASPL_123575</name>
</gene>
<proteinExistence type="predicted"/>
<dbReference type="EMBL" id="PNBA02000008">
    <property type="protein sequence ID" value="KAG6416151.1"/>
    <property type="molecule type" value="Genomic_DNA"/>
</dbReference>
<dbReference type="PANTHER" id="PTHR47703">
    <property type="entry name" value="D-AMINOACID AMINOTRANSFERASE-LIKE PLP-DEPENDENT ENZYMES SUPERFAMILY PROTEIN"/>
    <property type="match status" value="1"/>
</dbReference>
<dbReference type="InterPro" id="IPR043132">
    <property type="entry name" value="BCAT-like_C"/>
</dbReference>
<reference evidence="1" key="2">
    <citation type="submission" date="2020-08" db="EMBL/GenBank/DDBJ databases">
        <title>Plant Genome Project.</title>
        <authorList>
            <person name="Zhang R.-G."/>
        </authorList>
    </citation>
    <scope>NUCLEOTIDE SEQUENCE</scope>
    <source>
        <strain evidence="1">Huo1</strain>
        <tissue evidence="1">Leaf</tissue>
    </source>
</reference>